<accession>A0AC34RGS4</accession>
<evidence type="ECO:0000313" key="2">
    <source>
        <dbReference type="WBParaSite" id="JU765_v2.g674.t1"/>
    </source>
</evidence>
<proteinExistence type="predicted"/>
<name>A0AC34RGS4_9BILA</name>
<evidence type="ECO:0000313" key="1">
    <source>
        <dbReference type="Proteomes" id="UP000887576"/>
    </source>
</evidence>
<organism evidence="1 2">
    <name type="scientific">Panagrolaimus sp. JU765</name>
    <dbReference type="NCBI Taxonomy" id="591449"/>
    <lineage>
        <taxon>Eukaryota</taxon>
        <taxon>Metazoa</taxon>
        <taxon>Ecdysozoa</taxon>
        <taxon>Nematoda</taxon>
        <taxon>Chromadorea</taxon>
        <taxon>Rhabditida</taxon>
        <taxon>Tylenchina</taxon>
        <taxon>Panagrolaimomorpha</taxon>
        <taxon>Panagrolaimoidea</taxon>
        <taxon>Panagrolaimidae</taxon>
        <taxon>Panagrolaimus</taxon>
    </lineage>
</organism>
<sequence length="295" mass="34492">MDSKDELEIGQREKELREIIQRMANLIKEEELKTLRSDYEDYQALFIHSTPVKVETRPIIPEPSHDENHDSQNDVARESSPKYIDSESVKTVTSIQQPTNERRQSAVEKMDDIFKEKISKEELYEISSKSVKELMKNVTPKEGREMAKPEDHKRFQKLFQTDNLFDWYLEKLNEVHFVIVFIPMIIWSILCAVTFHFCGIEFLNSTMNCLDWLSVITNLLDQAIVLLSPERKKQWDRALTVYMAISIIISSTTTWGRLFKRFKTADECKSTKDPDIICSAMKSILKLSKNETLDE</sequence>
<dbReference type="WBParaSite" id="JU765_v2.g674.t1">
    <property type="protein sequence ID" value="JU765_v2.g674.t1"/>
    <property type="gene ID" value="JU765_v2.g674"/>
</dbReference>
<protein>
    <submittedName>
        <fullName evidence="2">Uncharacterized protein</fullName>
    </submittedName>
</protein>
<reference evidence="2" key="1">
    <citation type="submission" date="2022-11" db="UniProtKB">
        <authorList>
            <consortium name="WormBaseParasite"/>
        </authorList>
    </citation>
    <scope>IDENTIFICATION</scope>
</reference>
<dbReference type="Proteomes" id="UP000887576">
    <property type="component" value="Unplaced"/>
</dbReference>